<dbReference type="Gene3D" id="3.30.70.270">
    <property type="match status" value="1"/>
</dbReference>
<keyword evidence="1" id="KW-1133">Transmembrane helix</keyword>
<evidence type="ECO:0000313" key="4">
    <source>
        <dbReference type="EMBL" id="MFC5002263.1"/>
    </source>
</evidence>
<dbReference type="InterPro" id="IPR029787">
    <property type="entry name" value="Nucleotide_cyclase"/>
</dbReference>
<feature type="domain" description="EAL" evidence="2">
    <location>
        <begin position="394"/>
        <end position="648"/>
    </location>
</feature>
<evidence type="ECO:0000256" key="1">
    <source>
        <dbReference type="SAM" id="Phobius"/>
    </source>
</evidence>
<dbReference type="EMBL" id="JBHSIU010000041">
    <property type="protein sequence ID" value="MFC5002263.1"/>
    <property type="molecule type" value="Genomic_DNA"/>
</dbReference>
<dbReference type="InterPro" id="IPR043128">
    <property type="entry name" value="Rev_trsase/Diguanyl_cyclase"/>
</dbReference>
<dbReference type="PANTHER" id="PTHR44757">
    <property type="entry name" value="DIGUANYLATE CYCLASE DGCP"/>
    <property type="match status" value="1"/>
</dbReference>
<dbReference type="PROSITE" id="PS50887">
    <property type="entry name" value="GGDEF"/>
    <property type="match status" value="1"/>
</dbReference>
<dbReference type="Pfam" id="PF00563">
    <property type="entry name" value="EAL"/>
    <property type="match status" value="1"/>
</dbReference>
<dbReference type="CDD" id="cd01948">
    <property type="entry name" value="EAL"/>
    <property type="match status" value="1"/>
</dbReference>
<keyword evidence="5" id="KW-1185">Reference proteome</keyword>
<evidence type="ECO:0000259" key="2">
    <source>
        <dbReference type="PROSITE" id="PS50883"/>
    </source>
</evidence>
<feature type="transmembrane region" description="Helical" evidence="1">
    <location>
        <begin position="183"/>
        <end position="206"/>
    </location>
</feature>
<dbReference type="InterPro" id="IPR052155">
    <property type="entry name" value="Biofilm_reg_signaling"/>
</dbReference>
<dbReference type="PROSITE" id="PS50883">
    <property type="entry name" value="EAL"/>
    <property type="match status" value="1"/>
</dbReference>
<feature type="domain" description="GGDEF" evidence="3">
    <location>
        <begin position="254"/>
        <end position="385"/>
    </location>
</feature>
<organism evidence="4 5">
    <name type="scientific">Dactylosporangium cerinum</name>
    <dbReference type="NCBI Taxonomy" id="1434730"/>
    <lineage>
        <taxon>Bacteria</taxon>
        <taxon>Bacillati</taxon>
        <taxon>Actinomycetota</taxon>
        <taxon>Actinomycetes</taxon>
        <taxon>Micromonosporales</taxon>
        <taxon>Micromonosporaceae</taxon>
        <taxon>Dactylosporangium</taxon>
    </lineage>
</organism>
<sequence>MALRPSRLLRTGAVLGLATVLLGLTGVSVVGSTRTRASANAAVAATALAEAYELADDAVALEEIAEQQYRLAAGDAAREAARELHRGAAGALEVALHDVELRGGPADRDLAARVRTLHESYLTAKDRLFDAVDRGDPAAADRIDEAEVDPVAEEIGGLVHSASAATAAEAAGAMRDLHRVEGIVFTATASTFGVGLALLVAFAVVAGGYQRRLLRHAAEHEYHASHDALTGLPNRTLFTERTAEALHAAEPDGHGLAVLLLDLDRFKEVNDTLGHQYGDELLRQVAARTTAALRGGDMVARLAGDEFAVLLPGASAADAAGLAARLQSELHRSFALDDVAVDVEVSIGIAVAPEHAGDTDALLRCADIAMYTAKDSKTGATLYRPNMHTEDGNRLLLLGDLRRALDVTDQLTLHYQPKIRLDDGRPSGAEALVRWTHPTRGPIPPAEFIPVAETTGLITRLTMYVLRLAVAQARTWLDDGLVVPIAVNLSPRCLLDPELVGHVTRLLEEHDLPAELLRLEVTETAVMANPALATETLVALHRLGVRLSIDDYGTGYSSMAYLKSLPVDELKVDRTFVMHMDDDPEDAVLVRGAIELGHNLGMSVVAEGVEGAAHVAALQELGCDVAQGYHYARPMPPAELTAWLRTSAATALVR</sequence>
<dbReference type="Gene3D" id="3.20.20.450">
    <property type="entry name" value="EAL domain"/>
    <property type="match status" value="1"/>
</dbReference>
<comment type="caution">
    <text evidence="4">The sequence shown here is derived from an EMBL/GenBank/DDBJ whole genome shotgun (WGS) entry which is preliminary data.</text>
</comment>
<accession>A0ABV9W115</accession>
<proteinExistence type="predicted"/>
<gene>
    <name evidence="4" type="ORF">ACFPIJ_31080</name>
</gene>
<dbReference type="SUPFAM" id="SSF141868">
    <property type="entry name" value="EAL domain-like"/>
    <property type="match status" value="1"/>
</dbReference>
<dbReference type="SMART" id="SM00267">
    <property type="entry name" value="GGDEF"/>
    <property type="match status" value="1"/>
</dbReference>
<dbReference type="InterPro" id="IPR035919">
    <property type="entry name" value="EAL_sf"/>
</dbReference>
<dbReference type="InterPro" id="IPR001633">
    <property type="entry name" value="EAL_dom"/>
</dbReference>
<dbReference type="Pfam" id="PF00990">
    <property type="entry name" value="GGDEF"/>
    <property type="match status" value="1"/>
</dbReference>
<dbReference type="CDD" id="cd01949">
    <property type="entry name" value="GGDEF"/>
    <property type="match status" value="1"/>
</dbReference>
<dbReference type="Proteomes" id="UP001595912">
    <property type="component" value="Unassembled WGS sequence"/>
</dbReference>
<dbReference type="NCBIfam" id="TIGR00254">
    <property type="entry name" value="GGDEF"/>
    <property type="match status" value="1"/>
</dbReference>
<evidence type="ECO:0000259" key="3">
    <source>
        <dbReference type="PROSITE" id="PS50887"/>
    </source>
</evidence>
<dbReference type="SMART" id="SM00052">
    <property type="entry name" value="EAL"/>
    <property type="match status" value="1"/>
</dbReference>
<dbReference type="InterPro" id="IPR000160">
    <property type="entry name" value="GGDEF_dom"/>
</dbReference>
<protein>
    <submittedName>
        <fullName evidence="4">Bifunctional diguanylate cyclase/phosphodiesterase</fullName>
    </submittedName>
</protein>
<name>A0ABV9W115_9ACTN</name>
<evidence type="ECO:0000313" key="5">
    <source>
        <dbReference type="Proteomes" id="UP001595912"/>
    </source>
</evidence>
<keyword evidence="1" id="KW-0812">Transmembrane</keyword>
<dbReference type="SUPFAM" id="SSF55073">
    <property type="entry name" value="Nucleotide cyclase"/>
    <property type="match status" value="1"/>
</dbReference>
<dbReference type="PANTHER" id="PTHR44757:SF2">
    <property type="entry name" value="BIOFILM ARCHITECTURE MAINTENANCE PROTEIN MBAA"/>
    <property type="match status" value="1"/>
</dbReference>
<keyword evidence="1" id="KW-0472">Membrane</keyword>
<reference evidence="5" key="1">
    <citation type="journal article" date="2019" name="Int. J. Syst. Evol. Microbiol.">
        <title>The Global Catalogue of Microorganisms (GCM) 10K type strain sequencing project: providing services to taxonomists for standard genome sequencing and annotation.</title>
        <authorList>
            <consortium name="The Broad Institute Genomics Platform"/>
            <consortium name="The Broad Institute Genome Sequencing Center for Infectious Disease"/>
            <person name="Wu L."/>
            <person name="Ma J."/>
        </authorList>
    </citation>
    <scope>NUCLEOTIDE SEQUENCE [LARGE SCALE GENOMIC DNA]</scope>
    <source>
        <strain evidence="5">CGMCC 4.7152</strain>
    </source>
</reference>